<dbReference type="Proteomes" id="UP000515703">
    <property type="component" value="Chromosome"/>
</dbReference>
<dbReference type="EMBL" id="AP023368">
    <property type="protein sequence ID" value="BCJ99922.1"/>
    <property type="molecule type" value="Genomic_DNA"/>
</dbReference>
<organism evidence="1 2">
    <name type="scientific">Anaerocolumna chitinilytica</name>
    <dbReference type="NCBI Taxonomy" id="1727145"/>
    <lineage>
        <taxon>Bacteria</taxon>
        <taxon>Bacillati</taxon>
        <taxon>Bacillota</taxon>
        <taxon>Clostridia</taxon>
        <taxon>Lachnospirales</taxon>
        <taxon>Lachnospiraceae</taxon>
        <taxon>Anaerocolumna</taxon>
    </lineage>
</organism>
<dbReference type="AlphaFoldDB" id="A0A7I8DNP2"/>
<keyword evidence="2" id="KW-1185">Reference proteome</keyword>
<gene>
    <name evidence="1" type="ORF">bsdcttw_29630</name>
</gene>
<accession>A0A7I8DNP2</accession>
<evidence type="ECO:0000313" key="2">
    <source>
        <dbReference type="Proteomes" id="UP000515703"/>
    </source>
</evidence>
<dbReference type="RefSeq" id="WP_185255645.1">
    <property type="nucleotide sequence ID" value="NZ_AP023368.1"/>
</dbReference>
<sequence length="372" mass="43699">MIDSKLIMLEGLPSTGKTTNARYIHIQLERNNINAKWIHEVAMPHPVLFFDEVGMTYDEYARFIETYPETADILNQIAVFKKSTIGIHLPEIQWNYRDKISENVYQELLKFDVWSFPLDVYKKFALEKWAYFIEKAMKNQDEVYVIDSAIFQFQIFTFLFQNRPYEELKNFIDQIIEIIQPLNPCLIYLYRDNTEATIDYLEKDRGTSYLDYLWNRDKDQPYYSGKPAGAESFKQFLRDYASMADMLFQSFPMNKISLEISDGDWACRENEMLSFLNVNCIQSPNSFPKNGVYANEELGFVIRVDGLSFIDPTGQTRKLFPKSQNEFYVDWLPTVLQFEDNKIIISGSQICERWTTTGMIYTEIFSQALANS</sequence>
<reference evidence="1 2" key="2">
    <citation type="submission" date="2020-08" db="EMBL/GenBank/DDBJ databases">
        <authorList>
            <person name="Ueki A."/>
            <person name="Tonouchi A."/>
        </authorList>
    </citation>
    <scope>NUCLEOTIDE SEQUENCE [LARGE SCALE GENOMIC DNA]</scope>
    <source>
        <strain evidence="1 2">CTTW</strain>
    </source>
</reference>
<reference evidence="1 2" key="1">
    <citation type="submission" date="2020-08" db="EMBL/GenBank/DDBJ databases">
        <title>Draft genome sequencing of an Anaerocolumna strain isolated from anoxic soil subjected to BSD treatment.</title>
        <authorList>
            <person name="Uek A."/>
            <person name="Tonouchi A."/>
        </authorList>
    </citation>
    <scope>NUCLEOTIDE SEQUENCE [LARGE SCALE GENOMIC DNA]</scope>
    <source>
        <strain evidence="1 2">CTTW</strain>
    </source>
</reference>
<name>A0A7I8DNP2_9FIRM</name>
<dbReference type="InterPro" id="IPR027417">
    <property type="entry name" value="P-loop_NTPase"/>
</dbReference>
<protein>
    <submittedName>
        <fullName evidence="1">Uncharacterized protein</fullName>
    </submittedName>
</protein>
<proteinExistence type="predicted"/>
<dbReference type="SUPFAM" id="SSF52540">
    <property type="entry name" value="P-loop containing nucleoside triphosphate hydrolases"/>
    <property type="match status" value="1"/>
</dbReference>
<dbReference type="KEGG" id="acht:bsdcttw_29630"/>
<evidence type="ECO:0000313" key="1">
    <source>
        <dbReference type="EMBL" id="BCJ99922.1"/>
    </source>
</evidence>